<feature type="region of interest" description="Disordered" evidence="1">
    <location>
        <begin position="78"/>
        <end position="211"/>
    </location>
</feature>
<feature type="region of interest" description="Disordered" evidence="1">
    <location>
        <begin position="299"/>
        <end position="346"/>
    </location>
</feature>
<accession>A0ABR3GK96</accession>
<sequence>MHPTMIYEMYIFKDVENTSWARPQMHSFQLSGDAAASIVRNKTGLSNLRRCSPEQLSFLQSHLAGLNVELRNAREAETKAQKVAEARRKKEAQEREEKRNEELKKWRLEMASKKDDCDQKPYQDRHAREENEEDSQTYGLAPPPPPMPLSPPGISQPPNSRGRNRSAPVYVYPEYSSISPPPPPPPVIYDRNPLPRRRRNHREKPTTLQQESDWSLESVDLDLIPVVAKLKVKQLKTTTLGLERADPGYYDYRRRKGNKMSRVSYQLASSAKVEFAVVYSRTVMTAVLESRGGHGVVRYRSESEEEGETTYEFDSEEDMDEIAVGKEEGDEEEEDEEEEDDLEVID</sequence>
<evidence type="ECO:0000313" key="2">
    <source>
        <dbReference type="EMBL" id="KAL0636350.1"/>
    </source>
</evidence>
<dbReference type="EMBL" id="JBBBZM010000052">
    <property type="protein sequence ID" value="KAL0636350.1"/>
    <property type="molecule type" value="Genomic_DNA"/>
</dbReference>
<feature type="compositionally biased region" description="Basic and acidic residues" evidence="1">
    <location>
        <begin position="78"/>
        <end position="129"/>
    </location>
</feature>
<feature type="compositionally biased region" description="Pro residues" evidence="1">
    <location>
        <begin position="141"/>
        <end position="155"/>
    </location>
</feature>
<gene>
    <name evidence="2" type="ORF">Q9L58_004697</name>
</gene>
<comment type="caution">
    <text evidence="2">The sequence shown here is derived from an EMBL/GenBank/DDBJ whole genome shotgun (WGS) entry which is preliminary data.</text>
</comment>
<feature type="compositionally biased region" description="Acidic residues" evidence="1">
    <location>
        <begin position="303"/>
        <end position="321"/>
    </location>
</feature>
<protein>
    <submittedName>
        <fullName evidence="2">Uncharacterized protein</fullName>
    </submittedName>
</protein>
<dbReference type="Proteomes" id="UP001447188">
    <property type="component" value="Unassembled WGS sequence"/>
</dbReference>
<evidence type="ECO:0000256" key="1">
    <source>
        <dbReference type="SAM" id="MobiDB-lite"/>
    </source>
</evidence>
<feature type="compositionally biased region" description="Acidic residues" evidence="1">
    <location>
        <begin position="328"/>
        <end position="346"/>
    </location>
</feature>
<organism evidence="2 3">
    <name type="scientific">Discina gigas</name>
    <dbReference type="NCBI Taxonomy" id="1032678"/>
    <lineage>
        <taxon>Eukaryota</taxon>
        <taxon>Fungi</taxon>
        <taxon>Dikarya</taxon>
        <taxon>Ascomycota</taxon>
        <taxon>Pezizomycotina</taxon>
        <taxon>Pezizomycetes</taxon>
        <taxon>Pezizales</taxon>
        <taxon>Discinaceae</taxon>
        <taxon>Discina</taxon>
    </lineage>
</organism>
<evidence type="ECO:0000313" key="3">
    <source>
        <dbReference type="Proteomes" id="UP001447188"/>
    </source>
</evidence>
<proteinExistence type="predicted"/>
<reference evidence="2 3" key="1">
    <citation type="submission" date="2024-02" db="EMBL/GenBank/DDBJ databases">
        <title>Discinaceae phylogenomics.</title>
        <authorList>
            <person name="Dirks A.C."/>
            <person name="James T.Y."/>
        </authorList>
    </citation>
    <scope>NUCLEOTIDE SEQUENCE [LARGE SCALE GENOMIC DNA]</scope>
    <source>
        <strain evidence="2 3">ACD0624</strain>
    </source>
</reference>
<name>A0ABR3GK96_9PEZI</name>
<feature type="compositionally biased region" description="Low complexity" evidence="1">
    <location>
        <begin position="168"/>
        <end position="178"/>
    </location>
</feature>
<keyword evidence="3" id="KW-1185">Reference proteome</keyword>